<evidence type="ECO:0000313" key="2">
    <source>
        <dbReference type="Proteomes" id="UP000789405"/>
    </source>
</evidence>
<dbReference type="GO" id="GO:0046930">
    <property type="term" value="C:pore complex"/>
    <property type="evidence" value="ECO:0007669"/>
    <property type="project" value="InterPro"/>
</dbReference>
<evidence type="ECO:0000313" key="1">
    <source>
        <dbReference type="EMBL" id="CAG8656183.1"/>
    </source>
</evidence>
<reference evidence="1" key="1">
    <citation type="submission" date="2021-06" db="EMBL/GenBank/DDBJ databases">
        <authorList>
            <person name="Kallberg Y."/>
            <person name="Tangrot J."/>
            <person name="Rosling A."/>
        </authorList>
    </citation>
    <scope>NUCLEOTIDE SEQUENCE</scope>
    <source>
        <strain evidence="1">MA453B</strain>
    </source>
</reference>
<organism evidence="1 2">
    <name type="scientific">Dentiscutata erythropus</name>
    <dbReference type="NCBI Taxonomy" id="1348616"/>
    <lineage>
        <taxon>Eukaryota</taxon>
        <taxon>Fungi</taxon>
        <taxon>Fungi incertae sedis</taxon>
        <taxon>Mucoromycota</taxon>
        <taxon>Glomeromycotina</taxon>
        <taxon>Glomeromycetes</taxon>
        <taxon>Diversisporales</taxon>
        <taxon>Gigasporaceae</taxon>
        <taxon>Dentiscutata</taxon>
    </lineage>
</organism>
<dbReference type="GO" id="GO:0051715">
    <property type="term" value="P:cytolysis in another organism"/>
    <property type="evidence" value="ECO:0007669"/>
    <property type="project" value="InterPro"/>
</dbReference>
<sequence>MCSLYPNMSDFQLLEAKALDDINDFDKELRRKNTPGVFRYIIEKCCKFNPKKRITLEEVIIELQNNYRNILWNERGRLLENGSSIKWDIRKASLLAKGKLSKAELGKHGFKKRLQKNEMHHSYDKKSYLHPGYDPGDVLRKTTITIKNHSKHILDQHSLVWGARKIAGPVATGAVGVFVYHIRDQNQSLVFMWSIPFDYNFYSNWWAIQVYDSFIEANYDNNSEFFFVSKFSYYNIYFTLLI</sequence>
<protein>
    <submittedName>
        <fullName evidence="1">326_t:CDS:1</fullName>
    </submittedName>
</protein>
<dbReference type="InterPro" id="IPR015926">
    <property type="entry name" value="Cytolysin/lectin"/>
</dbReference>
<dbReference type="InterPro" id="IPR009104">
    <property type="entry name" value="Anemon_actinoporin-like"/>
</dbReference>
<dbReference type="Proteomes" id="UP000789405">
    <property type="component" value="Unassembled WGS sequence"/>
</dbReference>
<accession>A0A9N9E1K6</accession>
<gene>
    <name evidence="1" type="ORF">DERYTH_LOCUS10456</name>
</gene>
<dbReference type="OrthoDB" id="6132998at2759"/>
<dbReference type="InterPro" id="IPR050677">
    <property type="entry name" value="Actinoporin_PFT"/>
</dbReference>
<name>A0A9N9E1K6_9GLOM</name>
<dbReference type="GO" id="GO:0006812">
    <property type="term" value="P:monoatomic cation transport"/>
    <property type="evidence" value="ECO:0007669"/>
    <property type="project" value="InterPro"/>
</dbReference>
<dbReference type="PANTHER" id="PTHR40388:SF1">
    <property type="entry name" value="BRYOPORIN"/>
    <property type="match status" value="1"/>
</dbReference>
<dbReference type="Gene3D" id="2.60.270.20">
    <property type="entry name" value="Cytolysin/lectin"/>
    <property type="match status" value="1"/>
</dbReference>
<dbReference type="GO" id="GO:0046931">
    <property type="term" value="P:pore complex assembly"/>
    <property type="evidence" value="ECO:0007669"/>
    <property type="project" value="InterPro"/>
</dbReference>
<proteinExistence type="predicted"/>
<keyword evidence="2" id="KW-1185">Reference proteome</keyword>
<dbReference type="SUPFAM" id="SSF63724">
    <property type="entry name" value="Cytolysin/lectin"/>
    <property type="match status" value="1"/>
</dbReference>
<dbReference type="EMBL" id="CAJVPY010006096">
    <property type="protein sequence ID" value="CAG8656183.1"/>
    <property type="molecule type" value="Genomic_DNA"/>
</dbReference>
<dbReference type="AlphaFoldDB" id="A0A9N9E1K6"/>
<dbReference type="GO" id="GO:0015267">
    <property type="term" value="F:channel activity"/>
    <property type="evidence" value="ECO:0007669"/>
    <property type="project" value="InterPro"/>
</dbReference>
<comment type="caution">
    <text evidence="1">The sequence shown here is derived from an EMBL/GenBank/DDBJ whole genome shotgun (WGS) entry which is preliminary data.</text>
</comment>
<dbReference type="Pfam" id="PF06369">
    <property type="entry name" value="Anemone_cytotox"/>
    <property type="match status" value="1"/>
</dbReference>
<dbReference type="PANTHER" id="PTHR40388">
    <property type="entry name" value="BRYOPORIN"/>
    <property type="match status" value="1"/>
</dbReference>